<proteinExistence type="predicted"/>
<dbReference type="EMBL" id="OFSP01000078">
    <property type="protein sequence ID" value="SOY77654.1"/>
    <property type="molecule type" value="Genomic_DNA"/>
</dbReference>
<dbReference type="Proteomes" id="UP000256297">
    <property type="component" value="Unassembled WGS sequence"/>
</dbReference>
<organism evidence="1 2">
    <name type="scientific">Cupriavidus taiwanensis</name>
    <dbReference type="NCBI Taxonomy" id="164546"/>
    <lineage>
        <taxon>Bacteria</taxon>
        <taxon>Pseudomonadati</taxon>
        <taxon>Pseudomonadota</taxon>
        <taxon>Betaproteobacteria</taxon>
        <taxon>Burkholderiales</taxon>
        <taxon>Burkholderiaceae</taxon>
        <taxon>Cupriavidus</taxon>
    </lineage>
</organism>
<accession>A0A375CQG8</accession>
<evidence type="ECO:0000313" key="1">
    <source>
        <dbReference type="EMBL" id="SOY77654.1"/>
    </source>
</evidence>
<comment type="caution">
    <text evidence="1">The sequence shown here is derived from an EMBL/GenBank/DDBJ whole genome shotgun (WGS) entry which is preliminary data.</text>
</comment>
<sequence>MHAPRGIEALHEASKRPVAGLEFSHVAGMACPAPRTRAALSVIAGDGRLLAEFEATL</sequence>
<gene>
    <name evidence="1" type="ORF">CBM2589_U10157</name>
</gene>
<evidence type="ECO:0000313" key="2">
    <source>
        <dbReference type="Proteomes" id="UP000256297"/>
    </source>
</evidence>
<reference evidence="2" key="1">
    <citation type="submission" date="2018-01" db="EMBL/GenBank/DDBJ databases">
        <authorList>
            <person name="Gaut B.S."/>
            <person name="Morton B.R."/>
            <person name="Clegg M.T."/>
            <person name="Duvall M.R."/>
        </authorList>
    </citation>
    <scope>NUCLEOTIDE SEQUENCE [LARGE SCALE GENOMIC DNA]</scope>
</reference>
<dbReference type="AlphaFoldDB" id="A0A375CQG8"/>
<protein>
    <submittedName>
        <fullName evidence="1">Uncharacterized protein</fullName>
    </submittedName>
</protein>
<name>A0A375CQG8_9BURK</name>